<dbReference type="Proteomes" id="UP001057753">
    <property type="component" value="Unassembled WGS sequence"/>
</dbReference>
<organism evidence="3 4">
    <name type="scientific">Salipaludibacillus agaradhaerens</name>
    <name type="common">Bacillus agaradhaerens</name>
    <dbReference type="NCBI Taxonomy" id="76935"/>
    <lineage>
        <taxon>Bacteria</taxon>
        <taxon>Bacillati</taxon>
        <taxon>Bacillota</taxon>
        <taxon>Bacilli</taxon>
        <taxon>Bacillales</taxon>
        <taxon>Bacillaceae</taxon>
    </lineage>
</organism>
<evidence type="ECO:0000313" key="3">
    <source>
        <dbReference type="EMBL" id="MCR6097692.1"/>
    </source>
</evidence>
<feature type="region of interest" description="Disordered" evidence="1">
    <location>
        <begin position="23"/>
        <end position="44"/>
    </location>
</feature>
<dbReference type="RefSeq" id="WP_257822084.1">
    <property type="nucleotide sequence ID" value="NZ_JABXYM010000001.1"/>
</dbReference>
<name>A0A9Q4B466_SALAG</name>
<sequence length="186" mass="20856">MKKILIPLALITLLLITGCNSSVSSGEDNNDENHREETNGQDNNDEMKELTLEMAGQGSPRTLVELTSFIEETPELGTANDVSFHSFDIYEDFGEGTQLVFLIVNRLPFNLQDISFSLTMGDGTDEKKVWDQHHVVLSKKDIGILESNHAIPFGLALTEEMEETLRSINTGQFVIEIDDFQYESVE</sequence>
<comment type="caution">
    <text evidence="3">The sequence shown here is derived from an EMBL/GenBank/DDBJ whole genome shotgun (WGS) entry which is preliminary data.</text>
</comment>
<dbReference type="PROSITE" id="PS51257">
    <property type="entry name" value="PROKAR_LIPOPROTEIN"/>
    <property type="match status" value="1"/>
</dbReference>
<feature type="signal peptide" evidence="2">
    <location>
        <begin position="1"/>
        <end position="25"/>
    </location>
</feature>
<keyword evidence="2" id="KW-0732">Signal</keyword>
<gene>
    <name evidence="3" type="ORF">HXA33_14160</name>
</gene>
<dbReference type="EMBL" id="JABXYM010000001">
    <property type="protein sequence ID" value="MCR6097692.1"/>
    <property type="molecule type" value="Genomic_DNA"/>
</dbReference>
<reference evidence="3" key="1">
    <citation type="submission" date="2020-06" db="EMBL/GenBank/DDBJ databases">
        <title>Insight into the genomes of haloalkaliphilic bacilli from Kenyan soda lakes.</title>
        <authorList>
            <person name="Mwirichia R."/>
            <person name="Villamizar G.C."/>
            <person name="Poehlein A."/>
            <person name="Mugweru J."/>
            <person name="Kipnyargis A."/>
            <person name="Kiplimo D."/>
            <person name="Orwa P."/>
            <person name="Daniel R."/>
        </authorList>
    </citation>
    <scope>NUCLEOTIDE SEQUENCE</scope>
    <source>
        <strain evidence="3">B1096_S55</strain>
    </source>
</reference>
<evidence type="ECO:0000256" key="1">
    <source>
        <dbReference type="SAM" id="MobiDB-lite"/>
    </source>
</evidence>
<feature type="chain" id="PRO_5040128348" description="Lipoprotein" evidence="2">
    <location>
        <begin position="26"/>
        <end position="186"/>
    </location>
</feature>
<keyword evidence="4" id="KW-1185">Reference proteome</keyword>
<evidence type="ECO:0008006" key="5">
    <source>
        <dbReference type="Google" id="ProtNLM"/>
    </source>
</evidence>
<proteinExistence type="predicted"/>
<dbReference type="AlphaFoldDB" id="A0A9Q4B466"/>
<evidence type="ECO:0000256" key="2">
    <source>
        <dbReference type="SAM" id="SignalP"/>
    </source>
</evidence>
<evidence type="ECO:0000313" key="4">
    <source>
        <dbReference type="Proteomes" id="UP001057753"/>
    </source>
</evidence>
<protein>
    <recommendedName>
        <fullName evidence="5">Lipoprotein</fullName>
    </recommendedName>
</protein>
<accession>A0A9Q4B466</accession>